<comment type="subcellular location">
    <subcellularLocation>
        <location evidence="1">Secreted</location>
    </subcellularLocation>
</comment>
<feature type="chain" id="PRO_5043991250" description="S-protein homolog" evidence="6">
    <location>
        <begin position="20"/>
        <end position="139"/>
    </location>
</feature>
<dbReference type="Pfam" id="PF05938">
    <property type="entry name" value="Self-incomp_S1"/>
    <property type="match status" value="1"/>
</dbReference>
<dbReference type="GO" id="GO:0005576">
    <property type="term" value="C:extracellular region"/>
    <property type="evidence" value="ECO:0007669"/>
    <property type="project" value="UniProtKB-SubCell"/>
</dbReference>
<evidence type="ECO:0000256" key="6">
    <source>
        <dbReference type="SAM" id="SignalP"/>
    </source>
</evidence>
<dbReference type="EMBL" id="JACGWJ010000015">
    <property type="protein sequence ID" value="KAL0366781.1"/>
    <property type="molecule type" value="Genomic_DNA"/>
</dbReference>
<feature type="signal peptide" evidence="6">
    <location>
        <begin position="1"/>
        <end position="19"/>
    </location>
</feature>
<keyword evidence="5 6" id="KW-0732">Signal</keyword>
<evidence type="ECO:0000256" key="3">
    <source>
        <dbReference type="ARBA" id="ARBA00022471"/>
    </source>
</evidence>
<evidence type="ECO:0000256" key="1">
    <source>
        <dbReference type="ARBA" id="ARBA00004613"/>
    </source>
</evidence>
<dbReference type="AlphaFoldDB" id="A0AAW2QGM4"/>
<evidence type="ECO:0000256" key="2">
    <source>
        <dbReference type="ARBA" id="ARBA00005581"/>
    </source>
</evidence>
<sequence>MNFHPVITTSLLLLILLNAIFITTPFVSSVSLIDGKIILVNMSTKQTLSAHCKSNGEDVGTFTIASAGSASFLSHILVKQRTVASCSMTLGNLHGDFDVFDWDRDKSMCFQRICMWRISEDGLSLLINNEHYELQFRWP</sequence>
<evidence type="ECO:0000313" key="7">
    <source>
        <dbReference type="EMBL" id="KAL0366781.1"/>
    </source>
</evidence>
<reference evidence="7" key="1">
    <citation type="submission" date="2020-06" db="EMBL/GenBank/DDBJ databases">
        <authorList>
            <person name="Li T."/>
            <person name="Hu X."/>
            <person name="Zhang T."/>
            <person name="Song X."/>
            <person name="Zhang H."/>
            <person name="Dai N."/>
            <person name="Sheng W."/>
            <person name="Hou X."/>
            <person name="Wei L."/>
        </authorList>
    </citation>
    <scope>NUCLEOTIDE SEQUENCE</scope>
    <source>
        <strain evidence="7">G02</strain>
        <tissue evidence="7">Leaf</tissue>
    </source>
</reference>
<evidence type="ECO:0000256" key="5">
    <source>
        <dbReference type="ARBA" id="ARBA00022729"/>
    </source>
</evidence>
<gene>
    <name evidence="7" type="ORF">Sradi_3568200</name>
</gene>
<dbReference type="GO" id="GO:0060320">
    <property type="term" value="P:rejection of self pollen"/>
    <property type="evidence" value="ECO:0007669"/>
    <property type="project" value="UniProtKB-KW"/>
</dbReference>
<name>A0AAW2QGM4_SESRA</name>
<comment type="similarity">
    <text evidence="2">Belongs to the plant self-incompatibility (S1) protein family.</text>
</comment>
<keyword evidence="4" id="KW-0964">Secreted</keyword>
<evidence type="ECO:0008006" key="8">
    <source>
        <dbReference type="Google" id="ProtNLM"/>
    </source>
</evidence>
<evidence type="ECO:0000256" key="4">
    <source>
        <dbReference type="ARBA" id="ARBA00022525"/>
    </source>
</evidence>
<dbReference type="InterPro" id="IPR010264">
    <property type="entry name" value="Self-incomp_S1"/>
</dbReference>
<comment type="caution">
    <text evidence="7">The sequence shown here is derived from an EMBL/GenBank/DDBJ whole genome shotgun (WGS) entry which is preliminary data.</text>
</comment>
<keyword evidence="3" id="KW-0713">Self-incompatibility</keyword>
<proteinExistence type="inferred from homology"/>
<protein>
    <recommendedName>
        <fullName evidence="8">S-protein homolog</fullName>
    </recommendedName>
</protein>
<organism evidence="7">
    <name type="scientific">Sesamum radiatum</name>
    <name type="common">Black benniseed</name>
    <dbReference type="NCBI Taxonomy" id="300843"/>
    <lineage>
        <taxon>Eukaryota</taxon>
        <taxon>Viridiplantae</taxon>
        <taxon>Streptophyta</taxon>
        <taxon>Embryophyta</taxon>
        <taxon>Tracheophyta</taxon>
        <taxon>Spermatophyta</taxon>
        <taxon>Magnoliopsida</taxon>
        <taxon>eudicotyledons</taxon>
        <taxon>Gunneridae</taxon>
        <taxon>Pentapetalae</taxon>
        <taxon>asterids</taxon>
        <taxon>lamiids</taxon>
        <taxon>Lamiales</taxon>
        <taxon>Pedaliaceae</taxon>
        <taxon>Sesamum</taxon>
    </lineage>
</organism>
<accession>A0AAW2QGM4</accession>
<reference evidence="7" key="2">
    <citation type="journal article" date="2024" name="Plant">
        <title>Genomic evolution and insights into agronomic trait innovations of Sesamum species.</title>
        <authorList>
            <person name="Miao H."/>
            <person name="Wang L."/>
            <person name="Qu L."/>
            <person name="Liu H."/>
            <person name="Sun Y."/>
            <person name="Le M."/>
            <person name="Wang Q."/>
            <person name="Wei S."/>
            <person name="Zheng Y."/>
            <person name="Lin W."/>
            <person name="Duan Y."/>
            <person name="Cao H."/>
            <person name="Xiong S."/>
            <person name="Wang X."/>
            <person name="Wei L."/>
            <person name="Li C."/>
            <person name="Ma Q."/>
            <person name="Ju M."/>
            <person name="Zhao R."/>
            <person name="Li G."/>
            <person name="Mu C."/>
            <person name="Tian Q."/>
            <person name="Mei H."/>
            <person name="Zhang T."/>
            <person name="Gao T."/>
            <person name="Zhang H."/>
        </authorList>
    </citation>
    <scope>NUCLEOTIDE SEQUENCE</scope>
    <source>
        <strain evidence="7">G02</strain>
    </source>
</reference>